<keyword evidence="7 9" id="KW-1133">Transmembrane helix</keyword>
<sequence length="150" mass="15638">MVLIAICGLALDQIVKGLAVAHLDPADPPVLFGGLLRLQLLRNPGAAFSMGSSATVVISVFATIALGVVIGYAAPRCRHRWTLVACGMVMAGIAGNLTDRLFRAPGVLRGHVVDLFALPHFAVFNVADMFITATAVLVVAAMAFGGRGER</sequence>
<keyword evidence="4 9" id="KW-0812">Transmembrane</keyword>
<reference evidence="11 12" key="1">
    <citation type="submission" date="2018-12" db="EMBL/GenBank/DDBJ databases">
        <authorList>
            <consortium name="Pathogen Informatics"/>
        </authorList>
    </citation>
    <scope>NUCLEOTIDE SEQUENCE [LARGE SCALE GENOMIC DNA]</scope>
    <source>
        <strain evidence="11 12">NCTC13652</strain>
    </source>
</reference>
<feature type="transmembrane region" description="Helical" evidence="9">
    <location>
        <begin position="81"/>
        <end position="98"/>
    </location>
</feature>
<evidence type="ECO:0000256" key="4">
    <source>
        <dbReference type="ARBA" id="ARBA00022692"/>
    </source>
</evidence>
<dbReference type="Proteomes" id="UP000277858">
    <property type="component" value="Chromosome"/>
</dbReference>
<gene>
    <name evidence="9" type="primary">lspA</name>
    <name evidence="11" type="ORF">NCTC13652_00684</name>
</gene>
<evidence type="ECO:0000256" key="3">
    <source>
        <dbReference type="ARBA" id="ARBA00022670"/>
    </source>
</evidence>
<evidence type="ECO:0000256" key="10">
    <source>
        <dbReference type="RuleBase" id="RU004181"/>
    </source>
</evidence>
<evidence type="ECO:0000256" key="9">
    <source>
        <dbReference type="HAMAP-Rule" id="MF_00161"/>
    </source>
</evidence>
<dbReference type="InterPro" id="IPR001872">
    <property type="entry name" value="Peptidase_A8"/>
</dbReference>
<dbReference type="UniPathway" id="UPA00665"/>
<evidence type="ECO:0000313" key="12">
    <source>
        <dbReference type="Proteomes" id="UP000277858"/>
    </source>
</evidence>
<dbReference type="PRINTS" id="PR00781">
    <property type="entry name" value="LIPOSIGPTASE"/>
</dbReference>
<dbReference type="HAMAP" id="MF_00161">
    <property type="entry name" value="LspA"/>
    <property type="match status" value="1"/>
</dbReference>
<name>A0A3S4UWI7_9ACTN</name>
<keyword evidence="11" id="KW-0449">Lipoprotein</keyword>
<dbReference type="GO" id="GO:0004190">
    <property type="term" value="F:aspartic-type endopeptidase activity"/>
    <property type="evidence" value="ECO:0007669"/>
    <property type="project" value="UniProtKB-UniRule"/>
</dbReference>
<dbReference type="OrthoDB" id="4308908at2"/>
<dbReference type="Pfam" id="PF01252">
    <property type="entry name" value="Peptidase_A8"/>
    <property type="match status" value="1"/>
</dbReference>
<evidence type="ECO:0000256" key="1">
    <source>
        <dbReference type="ARBA" id="ARBA00006139"/>
    </source>
</evidence>
<dbReference type="PANTHER" id="PTHR33695">
    <property type="entry name" value="LIPOPROTEIN SIGNAL PEPTIDASE"/>
    <property type="match status" value="1"/>
</dbReference>
<proteinExistence type="inferred from homology"/>
<evidence type="ECO:0000256" key="6">
    <source>
        <dbReference type="ARBA" id="ARBA00022801"/>
    </source>
</evidence>
<comment type="function">
    <text evidence="9">This protein specifically catalyzes the removal of signal peptides from prolipoproteins.</text>
</comment>
<dbReference type="GO" id="GO:0006508">
    <property type="term" value="P:proteolysis"/>
    <property type="evidence" value="ECO:0007669"/>
    <property type="project" value="UniProtKB-KW"/>
</dbReference>
<keyword evidence="6 9" id="KW-0378">Hydrolase</keyword>
<keyword evidence="2 9" id="KW-1003">Cell membrane</keyword>
<evidence type="ECO:0000256" key="8">
    <source>
        <dbReference type="ARBA" id="ARBA00023136"/>
    </source>
</evidence>
<comment type="pathway">
    <text evidence="9">Protein modification; lipoprotein biosynthesis (signal peptide cleavage).</text>
</comment>
<evidence type="ECO:0000313" key="11">
    <source>
        <dbReference type="EMBL" id="VEI02506.1"/>
    </source>
</evidence>
<accession>A0A3S4UWI7</accession>
<keyword evidence="8 9" id="KW-0472">Membrane</keyword>
<feature type="transmembrane region" description="Helical" evidence="9">
    <location>
        <begin position="45"/>
        <end position="74"/>
    </location>
</feature>
<dbReference type="EMBL" id="LR134473">
    <property type="protein sequence ID" value="VEI02506.1"/>
    <property type="molecule type" value="Genomic_DNA"/>
</dbReference>
<feature type="active site" evidence="9">
    <location>
        <position position="128"/>
    </location>
</feature>
<protein>
    <recommendedName>
        <fullName evidence="9">Lipoprotein signal peptidase</fullName>
        <ecNumber evidence="9">3.4.23.36</ecNumber>
    </recommendedName>
    <alternativeName>
        <fullName evidence="9">Prolipoprotein signal peptidase</fullName>
    </alternativeName>
    <alternativeName>
        <fullName evidence="9">Signal peptidase II</fullName>
        <shortName evidence="9">SPase II</shortName>
    </alternativeName>
</protein>
<dbReference type="EC" id="3.4.23.36" evidence="9"/>
<evidence type="ECO:0000256" key="7">
    <source>
        <dbReference type="ARBA" id="ARBA00022989"/>
    </source>
</evidence>
<dbReference type="STRING" id="1122997.GCA_000425285_01517"/>
<feature type="active site" evidence="9">
    <location>
        <position position="114"/>
    </location>
</feature>
<comment type="caution">
    <text evidence="9">Lacks conserved residue(s) required for the propagation of feature annotation.</text>
</comment>
<organism evidence="11 12">
    <name type="scientific">Acidipropionibacterium jensenii</name>
    <dbReference type="NCBI Taxonomy" id="1749"/>
    <lineage>
        <taxon>Bacteria</taxon>
        <taxon>Bacillati</taxon>
        <taxon>Actinomycetota</taxon>
        <taxon>Actinomycetes</taxon>
        <taxon>Propionibacteriales</taxon>
        <taxon>Propionibacteriaceae</taxon>
        <taxon>Acidipropionibacterium</taxon>
    </lineage>
</organism>
<comment type="catalytic activity">
    <reaction evidence="9">
        <text>Release of signal peptides from bacterial membrane prolipoproteins. Hydrolyzes -Xaa-Yaa-Zaa-|-(S,diacylglyceryl)Cys-, in which Xaa is hydrophobic (preferably Leu), and Yaa (Ala or Ser) and Zaa (Gly or Ala) have small, neutral side chains.</text>
        <dbReference type="EC" id="3.4.23.36"/>
    </reaction>
</comment>
<comment type="subcellular location">
    <subcellularLocation>
        <location evidence="9">Cell membrane</location>
        <topology evidence="9">Multi-pass membrane protein</topology>
    </subcellularLocation>
</comment>
<evidence type="ECO:0000256" key="5">
    <source>
        <dbReference type="ARBA" id="ARBA00022750"/>
    </source>
</evidence>
<dbReference type="RefSeq" id="WP_051238306.1">
    <property type="nucleotide sequence ID" value="NZ_CP040635.1"/>
</dbReference>
<keyword evidence="12" id="KW-1185">Reference proteome</keyword>
<dbReference type="GeneID" id="82883489"/>
<dbReference type="GO" id="GO:0005886">
    <property type="term" value="C:plasma membrane"/>
    <property type="evidence" value="ECO:0007669"/>
    <property type="project" value="UniProtKB-SubCell"/>
</dbReference>
<keyword evidence="3 9" id="KW-0645">Protease</keyword>
<dbReference type="PANTHER" id="PTHR33695:SF1">
    <property type="entry name" value="LIPOPROTEIN SIGNAL PEPTIDASE"/>
    <property type="match status" value="1"/>
</dbReference>
<feature type="transmembrane region" description="Helical" evidence="9">
    <location>
        <begin position="118"/>
        <end position="144"/>
    </location>
</feature>
<dbReference type="AlphaFoldDB" id="A0A3S4UWI7"/>
<keyword evidence="5 9" id="KW-0064">Aspartyl protease</keyword>
<evidence type="ECO:0000256" key="2">
    <source>
        <dbReference type="ARBA" id="ARBA00022475"/>
    </source>
</evidence>
<comment type="similarity">
    <text evidence="1 9 10">Belongs to the peptidase A8 family.</text>
</comment>